<proteinExistence type="predicted"/>
<reference evidence="2 3" key="1">
    <citation type="submission" date="2015-01" db="EMBL/GenBank/DDBJ databases">
        <title>Genome Assembly of Bacillus badius MTCC 1458.</title>
        <authorList>
            <person name="Verma A."/>
            <person name="Khatri I."/>
            <person name="Mual P."/>
            <person name="Subramanian S."/>
            <person name="Krishnamurthi S."/>
        </authorList>
    </citation>
    <scope>NUCLEOTIDE SEQUENCE [LARGE SCALE GENOMIC DNA]</scope>
    <source>
        <strain evidence="2 3">MTCC 1458</strain>
    </source>
</reference>
<dbReference type="InterPro" id="IPR016181">
    <property type="entry name" value="Acyl_CoA_acyltransferase"/>
</dbReference>
<evidence type="ECO:0000313" key="3">
    <source>
        <dbReference type="Proteomes" id="UP000031982"/>
    </source>
</evidence>
<protein>
    <submittedName>
        <fullName evidence="2">GNAT family acetyltransferase</fullName>
    </submittedName>
</protein>
<dbReference type="EMBL" id="JXLP01000014">
    <property type="protein sequence ID" value="KIL77489.1"/>
    <property type="molecule type" value="Genomic_DNA"/>
</dbReference>
<dbReference type="Pfam" id="PF13302">
    <property type="entry name" value="Acetyltransf_3"/>
    <property type="match status" value="1"/>
</dbReference>
<keyword evidence="3" id="KW-1185">Reference proteome</keyword>
<gene>
    <name evidence="2" type="ORF">SD77_1475</name>
</gene>
<dbReference type="RefSeq" id="WP_041114151.1">
    <property type="nucleotide sequence ID" value="NZ_BSSZ01000008.1"/>
</dbReference>
<comment type="caution">
    <text evidence="2">The sequence shown here is derived from an EMBL/GenBank/DDBJ whole genome shotgun (WGS) entry which is preliminary data.</text>
</comment>
<evidence type="ECO:0000313" key="2">
    <source>
        <dbReference type="EMBL" id="KIL77489.1"/>
    </source>
</evidence>
<dbReference type="PANTHER" id="PTHR43610:SF1">
    <property type="entry name" value="N-ACETYLTRANSFERASE DOMAIN-CONTAINING PROTEIN"/>
    <property type="match status" value="1"/>
</dbReference>
<dbReference type="PROSITE" id="PS51186">
    <property type="entry name" value="GNAT"/>
    <property type="match status" value="1"/>
</dbReference>
<dbReference type="Gene3D" id="3.40.630.30">
    <property type="match status" value="1"/>
</dbReference>
<evidence type="ECO:0000259" key="1">
    <source>
        <dbReference type="PROSITE" id="PS51186"/>
    </source>
</evidence>
<dbReference type="Proteomes" id="UP000031982">
    <property type="component" value="Unassembled WGS sequence"/>
</dbReference>
<name>A0ABR5AS52_BACBA</name>
<feature type="domain" description="N-acetyltransferase" evidence="1">
    <location>
        <begin position="9"/>
        <end position="175"/>
    </location>
</feature>
<accession>A0ABR5AS52</accession>
<dbReference type="SUPFAM" id="SSF55729">
    <property type="entry name" value="Acyl-CoA N-acyltransferases (Nat)"/>
    <property type="match status" value="1"/>
</dbReference>
<organism evidence="2 3">
    <name type="scientific">Bacillus badius</name>
    <dbReference type="NCBI Taxonomy" id="1455"/>
    <lineage>
        <taxon>Bacteria</taxon>
        <taxon>Bacillati</taxon>
        <taxon>Bacillota</taxon>
        <taxon>Bacilli</taxon>
        <taxon>Bacillales</taxon>
        <taxon>Bacillaceae</taxon>
        <taxon>Pseudobacillus</taxon>
    </lineage>
</organism>
<sequence>MKKLEHTIVSLMPLEWEHIDGIHAAAQHANIWKHMSVDLTSKEACRQYVKDALKKREQGTDFAFVVFHHETKQIIGCTWFLDLQPAHKRVEIGSTWLNPDYWRTPVNTHCKWLLLQYCFEERGYHRVQIKTGHLNERSQRAIERIGGVKEGVLRNHMIQRNGSIRHTVVYSITREDWPKIKRLFLEQLL</sequence>
<dbReference type="PANTHER" id="PTHR43610">
    <property type="entry name" value="BLL6696 PROTEIN"/>
    <property type="match status" value="1"/>
</dbReference>
<dbReference type="InterPro" id="IPR000182">
    <property type="entry name" value="GNAT_dom"/>
</dbReference>